<dbReference type="EMBL" id="JAWZYT010001061">
    <property type="protein sequence ID" value="KAK4315974.1"/>
    <property type="molecule type" value="Genomic_DNA"/>
</dbReference>
<gene>
    <name evidence="2" type="ORF">Pmani_012846</name>
</gene>
<keyword evidence="3" id="KW-1185">Reference proteome</keyword>
<accession>A0AAE1PYK7</accession>
<evidence type="ECO:0000313" key="2">
    <source>
        <dbReference type="EMBL" id="KAK4315974.1"/>
    </source>
</evidence>
<dbReference type="AlphaFoldDB" id="A0AAE1PYK7"/>
<proteinExistence type="predicted"/>
<organism evidence="2 3">
    <name type="scientific">Petrolisthes manimaculis</name>
    <dbReference type="NCBI Taxonomy" id="1843537"/>
    <lineage>
        <taxon>Eukaryota</taxon>
        <taxon>Metazoa</taxon>
        <taxon>Ecdysozoa</taxon>
        <taxon>Arthropoda</taxon>
        <taxon>Crustacea</taxon>
        <taxon>Multicrustacea</taxon>
        <taxon>Malacostraca</taxon>
        <taxon>Eumalacostraca</taxon>
        <taxon>Eucarida</taxon>
        <taxon>Decapoda</taxon>
        <taxon>Pleocyemata</taxon>
        <taxon>Anomura</taxon>
        <taxon>Galatheoidea</taxon>
        <taxon>Porcellanidae</taxon>
        <taxon>Petrolisthes</taxon>
    </lineage>
</organism>
<name>A0AAE1PYK7_9EUCA</name>
<evidence type="ECO:0000313" key="3">
    <source>
        <dbReference type="Proteomes" id="UP001292094"/>
    </source>
</evidence>
<dbReference type="Proteomes" id="UP001292094">
    <property type="component" value="Unassembled WGS sequence"/>
</dbReference>
<protein>
    <submittedName>
        <fullName evidence="2">Uncharacterized protein</fullName>
    </submittedName>
</protein>
<reference evidence="2" key="1">
    <citation type="submission" date="2023-11" db="EMBL/GenBank/DDBJ databases">
        <title>Genome assemblies of two species of porcelain crab, Petrolisthes cinctipes and Petrolisthes manimaculis (Anomura: Porcellanidae).</title>
        <authorList>
            <person name="Angst P."/>
        </authorList>
    </citation>
    <scope>NUCLEOTIDE SEQUENCE</scope>
    <source>
        <strain evidence="2">PB745_02</strain>
        <tissue evidence="2">Gill</tissue>
    </source>
</reference>
<feature type="region of interest" description="Disordered" evidence="1">
    <location>
        <begin position="1"/>
        <end position="56"/>
    </location>
</feature>
<evidence type="ECO:0000256" key="1">
    <source>
        <dbReference type="SAM" id="MobiDB-lite"/>
    </source>
</evidence>
<feature type="compositionally biased region" description="Basic residues" evidence="1">
    <location>
        <begin position="17"/>
        <end position="26"/>
    </location>
</feature>
<sequence>MSCSSSDRQRPPTPPTVRHKPSHSRARSVPTSSGNAMFWADGNASSEDEEGHTRVRCQSGVEEQLHHQSYSCSDELPSLVPLTAGEVEWQVDDDDDDDDRELWWLEMGRRSSHNTCCSHLARDEEEDCVSLASLQRRSSHHGHMEQRQEREEGGWTGLRRVLSSVSCLSVGLLHPPHCEKERPVQRILRPPRRRQTMRGLSGLPIEAANQWTTTTSTLDG</sequence>
<comment type="caution">
    <text evidence="2">The sequence shown here is derived from an EMBL/GenBank/DDBJ whole genome shotgun (WGS) entry which is preliminary data.</text>
</comment>